<dbReference type="AlphaFoldDB" id="A0A1J5B7S0"/>
<dbReference type="EMBL" id="MNXQ01000039">
    <property type="protein sequence ID" value="OIP03391.1"/>
    <property type="molecule type" value="Genomic_DNA"/>
</dbReference>
<proteinExistence type="predicted"/>
<organism evidence="1 2">
    <name type="scientific">Candidatus Beckwithbacteria bacterium CG2_30_44_31</name>
    <dbReference type="NCBI Taxonomy" id="1805035"/>
    <lineage>
        <taxon>Bacteria</taxon>
        <taxon>Candidatus Beckwithiibacteriota</taxon>
    </lineage>
</organism>
<sequence>MKGQAVLIVLLVVVVALGFGLSIISQSVTDVEIAGQSEESARVFNAAEAGIENALGNLTIGTYYIDVGEDEARIEVNYEVTGERFLEGVYSENDVAMVVLGDGVAHTLTIEWADGDCTGAVAESGGTPASLLITVINSDNEITRYGLNACALHGDNDMVDISDSGLDGYLRTYSLVVTDIDELVKIRPIYNQAKIRVTGAPSLPVQVYGIDSRAQSPTLESKAIQVSRTVPATPAIFDYVLFSGINIVQ</sequence>
<gene>
    <name evidence="1" type="ORF">AUK18_02110</name>
</gene>
<accession>A0A1J5B7S0</accession>
<protein>
    <recommendedName>
        <fullName evidence="3">Type 4 fimbrial biogenesis protein PilX N-terminal domain-containing protein</fullName>
    </recommendedName>
</protein>
<reference evidence="1 2" key="1">
    <citation type="journal article" date="2016" name="Environ. Microbiol.">
        <title>Genomic resolution of a cold subsurface aquifer community provides metabolic insights for novel microbes adapted to high CO concentrations.</title>
        <authorList>
            <person name="Probst A.J."/>
            <person name="Castelle C.J."/>
            <person name="Singh A."/>
            <person name="Brown C.T."/>
            <person name="Anantharaman K."/>
            <person name="Sharon I."/>
            <person name="Hug L.A."/>
            <person name="Burstein D."/>
            <person name="Emerson J.B."/>
            <person name="Thomas B.C."/>
            <person name="Banfield J.F."/>
        </authorList>
    </citation>
    <scope>NUCLEOTIDE SEQUENCE [LARGE SCALE GENOMIC DNA]</scope>
    <source>
        <strain evidence="1">CG2_30_44_31</strain>
    </source>
</reference>
<dbReference type="Proteomes" id="UP000183605">
    <property type="component" value="Unassembled WGS sequence"/>
</dbReference>
<evidence type="ECO:0008006" key="3">
    <source>
        <dbReference type="Google" id="ProtNLM"/>
    </source>
</evidence>
<evidence type="ECO:0000313" key="1">
    <source>
        <dbReference type="EMBL" id="OIP03391.1"/>
    </source>
</evidence>
<evidence type="ECO:0000313" key="2">
    <source>
        <dbReference type="Proteomes" id="UP000183605"/>
    </source>
</evidence>
<comment type="caution">
    <text evidence="1">The sequence shown here is derived from an EMBL/GenBank/DDBJ whole genome shotgun (WGS) entry which is preliminary data.</text>
</comment>
<name>A0A1J5B7S0_9BACT</name>